<dbReference type="EMBL" id="PDCK01000043">
    <property type="protein sequence ID" value="PRQ34323.1"/>
    <property type="molecule type" value="Genomic_DNA"/>
</dbReference>
<evidence type="ECO:0000256" key="1">
    <source>
        <dbReference type="SAM" id="Phobius"/>
    </source>
</evidence>
<dbReference type="Gramene" id="PRQ34323">
    <property type="protein sequence ID" value="PRQ34323"/>
    <property type="gene ID" value="RchiOBHm_Chr5g0067541"/>
</dbReference>
<name>A0A2P6QJG8_ROSCH</name>
<organism evidence="2 3">
    <name type="scientific">Rosa chinensis</name>
    <name type="common">China rose</name>
    <dbReference type="NCBI Taxonomy" id="74649"/>
    <lineage>
        <taxon>Eukaryota</taxon>
        <taxon>Viridiplantae</taxon>
        <taxon>Streptophyta</taxon>
        <taxon>Embryophyta</taxon>
        <taxon>Tracheophyta</taxon>
        <taxon>Spermatophyta</taxon>
        <taxon>Magnoliopsida</taxon>
        <taxon>eudicotyledons</taxon>
        <taxon>Gunneridae</taxon>
        <taxon>Pentapetalae</taxon>
        <taxon>rosids</taxon>
        <taxon>fabids</taxon>
        <taxon>Rosales</taxon>
        <taxon>Rosaceae</taxon>
        <taxon>Rosoideae</taxon>
        <taxon>Rosoideae incertae sedis</taxon>
        <taxon>Rosa</taxon>
    </lineage>
</organism>
<dbReference type="Proteomes" id="UP000238479">
    <property type="component" value="Chromosome 5"/>
</dbReference>
<reference evidence="2 3" key="1">
    <citation type="journal article" date="2018" name="Nat. Genet.">
        <title>The Rosa genome provides new insights in the design of modern roses.</title>
        <authorList>
            <person name="Bendahmane M."/>
        </authorList>
    </citation>
    <scope>NUCLEOTIDE SEQUENCE [LARGE SCALE GENOMIC DNA]</scope>
    <source>
        <strain evidence="3">cv. Old Blush</strain>
    </source>
</reference>
<dbReference type="AlphaFoldDB" id="A0A2P6QJG8"/>
<evidence type="ECO:0000313" key="3">
    <source>
        <dbReference type="Proteomes" id="UP000238479"/>
    </source>
</evidence>
<keyword evidence="3" id="KW-1185">Reference proteome</keyword>
<keyword evidence="1" id="KW-0472">Membrane</keyword>
<proteinExistence type="predicted"/>
<keyword evidence="1" id="KW-0812">Transmembrane</keyword>
<keyword evidence="1" id="KW-1133">Transmembrane helix</keyword>
<accession>A0A2P6QJG8</accession>
<gene>
    <name evidence="2" type="ORF">RchiOBHm_Chr5g0067541</name>
</gene>
<protein>
    <submittedName>
        <fullName evidence="2">Uncharacterized protein</fullName>
    </submittedName>
</protein>
<sequence length="147" mass="16426">MVEFWAVPERSLINLFYFIYILFHTTVITSGKFYSTGVSHTGRFVNICDRWIGNISKGHGYSKQANLLRRYPVSPSLSVRHRASSVGPPCAALLRFAVLPRLSLSLCATLPQSPSVPPRPSTPLLLQSSSTSLLDRRGVDSPFYTRR</sequence>
<feature type="transmembrane region" description="Helical" evidence="1">
    <location>
        <begin position="12"/>
        <end position="34"/>
    </location>
</feature>
<comment type="caution">
    <text evidence="2">The sequence shown here is derived from an EMBL/GenBank/DDBJ whole genome shotgun (WGS) entry which is preliminary data.</text>
</comment>
<evidence type="ECO:0000313" key="2">
    <source>
        <dbReference type="EMBL" id="PRQ34323.1"/>
    </source>
</evidence>